<evidence type="ECO:0000259" key="3">
    <source>
        <dbReference type="PROSITE" id="PS50263"/>
    </source>
</evidence>
<dbReference type="InterPro" id="IPR040154">
    <property type="entry name" value="Biotinidase/VNN"/>
</dbReference>
<feature type="domain" description="CN hydrolase" evidence="3">
    <location>
        <begin position="1"/>
        <end position="136"/>
    </location>
</feature>
<dbReference type="InterPro" id="IPR043957">
    <property type="entry name" value="Vanin_C"/>
</dbReference>
<name>A0A7R9LDS0_9ACAR</name>
<evidence type="ECO:0000256" key="2">
    <source>
        <dbReference type="ARBA" id="ARBA00022801"/>
    </source>
</evidence>
<evidence type="ECO:0000313" key="4">
    <source>
        <dbReference type="EMBL" id="CAD7639702.1"/>
    </source>
</evidence>
<dbReference type="EMBL" id="OC915290">
    <property type="protein sequence ID" value="CAD7639702.1"/>
    <property type="molecule type" value="Genomic_DNA"/>
</dbReference>
<dbReference type="PROSITE" id="PS50263">
    <property type="entry name" value="CN_HYDROLASE"/>
    <property type="match status" value="1"/>
</dbReference>
<dbReference type="Pfam" id="PF19018">
    <property type="entry name" value="Vanin_C"/>
    <property type="match status" value="1"/>
</dbReference>
<accession>A0A7R9LDS0</accession>
<dbReference type="OrthoDB" id="6419659at2759"/>
<keyword evidence="2" id="KW-0378">Hydrolase</keyword>
<keyword evidence="5" id="KW-1185">Reference proteome</keyword>
<dbReference type="Proteomes" id="UP000728032">
    <property type="component" value="Unassembled WGS sequence"/>
</dbReference>
<reference evidence="4" key="1">
    <citation type="submission" date="2020-11" db="EMBL/GenBank/DDBJ databases">
        <authorList>
            <person name="Tran Van P."/>
        </authorList>
    </citation>
    <scope>NUCLEOTIDE SEQUENCE</scope>
</reference>
<dbReference type="Pfam" id="PF00795">
    <property type="entry name" value="CN_hydrolase"/>
    <property type="match status" value="1"/>
</dbReference>
<sequence>MFNTAVAFSSDGSLVAKYHKTHLFFEDSYNTPPKVEFVYFDTPFGRLDPGIQDVVKYGVQTMVFPTYWGDELPFRSAKQLQEGWATTNRVNLLAANVLNLMTGSIGSGIYSGENGPIVYSDITTKTAKLFVADIPINSHNTSASCLSKRFNKTVSIESLKTDSEYKSMEMNTTGLTLKKLVDKQNSSVVCDNGFCCQLNYSVVSELSLRDESYWLFVVNSSAHQNYPMCEETCGVFRCDDDTCQSFPTKSKTVFKSLRLSAKFTTNYTYPSLTSNDLTLVPKQYWIYENNGQIGSEVKLNLENFDKPLLAMALYGRCYDKDLPPPYKFNHTFE</sequence>
<comment type="similarity">
    <text evidence="1">Belongs to the carbon-nitrogen hydrolase superfamily. BTD/VNN family.</text>
</comment>
<dbReference type="AlphaFoldDB" id="A0A7R9LDS0"/>
<evidence type="ECO:0000256" key="1">
    <source>
        <dbReference type="ARBA" id="ARBA00008225"/>
    </source>
</evidence>
<dbReference type="EMBL" id="CAJPVJ010000465">
    <property type="protein sequence ID" value="CAG2162555.1"/>
    <property type="molecule type" value="Genomic_DNA"/>
</dbReference>
<dbReference type="Gene3D" id="3.60.110.10">
    <property type="entry name" value="Carbon-nitrogen hydrolase"/>
    <property type="match status" value="1"/>
</dbReference>
<proteinExistence type="inferred from homology"/>
<dbReference type="PANTHER" id="PTHR10609">
    <property type="entry name" value="BIOTINIDASE-RELATED"/>
    <property type="match status" value="1"/>
</dbReference>
<gene>
    <name evidence="4" type="ORF">ONB1V03_LOCUS2148</name>
</gene>
<dbReference type="SUPFAM" id="SSF56317">
    <property type="entry name" value="Carbon-nitrogen hydrolase"/>
    <property type="match status" value="1"/>
</dbReference>
<dbReference type="InterPro" id="IPR003010">
    <property type="entry name" value="C-N_Hydrolase"/>
</dbReference>
<protein>
    <recommendedName>
        <fullName evidence="3">CN hydrolase domain-containing protein</fullName>
    </recommendedName>
</protein>
<organism evidence="4">
    <name type="scientific">Oppiella nova</name>
    <dbReference type="NCBI Taxonomy" id="334625"/>
    <lineage>
        <taxon>Eukaryota</taxon>
        <taxon>Metazoa</taxon>
        <taxon>Ecdysozoa</taxon>
        <taxon>Arthropoda</taxon>
        <taxon>Chelicerata</taxon>
        <taxon>Arachnida</taxon>
        <taxon>Acari</taxon>
        <taxon>Acariformes</taxon>
        <taxon>Sarcoptiformes</taxon>
        <taxon>Oribatida</taxon>
        <taxon>Brachypylina</taxon>
        <taxon>Oppioidea</taxon>
        <taxon>Oppiidae</taxon>
        <taxon>Oppiella</taxon>
    </lineage>
</organism>
<dbReference type="GO" id="GO:0016787">
    <property type="term" value="F:hydrolase activity"/>
    <property type="evidence" value="ECO:0007669"/>
    <property type="project" value="UniProtKB-KW"/>
</dbReference>
<evidence type="ECO:0000313" key="5">
    <source>
        <dbReference type="Proteomes" id="UP000728032"/>
    </source>
</evidence>
<dbReference type="PANTHER" id="PTHR10609:SF14">
    <property type="entry name" value="BIOTINIDASE"/>
    <property type="match status" value="1"/>
</dbReference>
<dbReference type="InterPro" id="IPR036526">
    <property type="entry name" value="C-N_Hydrolase_sf"/>
</dbReference>